<protein>
    <recommendedName>
        <fullName evidence="5">Secreted peptide</fullName>
    </recommendedName>
</protein>
<feature type="chain" id="PRO_5034986489" description="Secreted peptide" evidence="2">
    <location>
        <begin position="18"/>
        <end position="95"/>
    </location>
</feature>
<sequence>MVMLLLFSCLLLMLVVALSCGSMVSMRFKSRSLGGTGGGTEDAEGGELATFAFFVVDATLLAPLLLWLSEDKQGSMMCVLARPSVTSSKRIELSV</sequence>
<name>A0A8H4BF71_MUCCL</name>
<organism evidence="3 4">
    <name type="scientific">Mucor circinelloides f. lusitanicus</name>
    <name type="common">Mucor racemosus var. lusitanicus</name>
    <dbReference type="NCBI Taxonomy" id="29924"/>
    <lineage>
        <taxon>Eukaryota</taxon>
        <taxon>Fungi</taxon>
        <taxon>Fungi incertae sedis</taxon>
        <taxon>Mucoromycota</taxon>
        <taxon>Mucoromycotina</taxon>
        <taxon>Mucoromycetes</taxon>
        <taxon>Mucorales</taxon>
        <taxon>Mucorineae</taxon>
        <taxon>Mucoraceae</taxon>
        <taxon>Mucor</taxon>
    </lineage>
</organism>
<evidence type="ECO:0000313" key="3">
    <source>
        <dbReference type="EMBL" id="KAF1801009.1"/>
    </source>
</evidence>
<dbReference type="EMBL" id="JAAECE010000005">
    <property type="protein sequence ID" value="KAF1801009.1"/>
    <property type="molecule type" value="Genomic_DNA"/>
</dbReference>
<feature type="transmembrane region" description="Helical" evidence="1">
    <location>
        <begin position="48"/>
        <end position="68"/>
    </location>
</feature>
<gene>
    <name evidence="3" type="ORF">FB192DRAFT_1383531</name>
</gene>
<evidence type="ECO:0000256" key="2">
    <source>
        <dbReference type="SAM" id="SignalP"/>
    </source>
</evidence>
<evidence type="ECO:0000313" key="4">
    <source>
        <dbReference type="Proteomes" id="UP000469890"/>
    </source>
</evidence>
<dbReference type="Proteomes" id="UP000469890">
    <property type="component" value="Unassembled WGS sequence"/>
</dbReference>
<keyword evidence="1" id="KW-0812">Transmembrane</keyword>
<reference evidence="3 4" key="1">
    <citation type="submission" date="2019-09" db="EMBL/GenBank/DDBJ databases">
        <authorList>
            <consortium name="DOE Joint Genome Institute"/>
            <person name="Mondo S.J."/>
            <person name="Navarro-Mendoza M.I."/>
            <person name="Perez-Arques C."/>
            <person name="Panchal S."/>
            <person name="Nicolas F.E."/>
            <person name="Ganguly P."/>
            <person name="Pangilinan J."/>
            <person name="Grigoriev I."/>
            <person name="Heitman J."/>
            <person name="Sanya K."/>
            <person name="Garre V."/>
        </authorList>
    </citation>
    <scope>NUCLEOTIDE SEQUENCE [LARGE SCALE GENOMIC DNA]</scope>
    <source>
        <strain evidence="3 4">MU402</strain>
    </source>
</reference>
<keyword evidence="1" id="KW-1133">Transmembrane helix</keyword>
<dbReference type="AlphaFoldDB" id="A0A8H4BF71"/>
<accession>A0A8H4BF71</accession>
<comment type="caution">
    <text evidence="3">The sequence shown here is derived from an EMBL/GenBank/DDBJ whole genome shotgun (WGS) entry which is preliminary data.</text>
</comment>
<evidence type="ECO:0000256" key="1">
    <source>
        <dbReference type="SAM" id="Phobius"/>
    </source>
</evidence>
<proteinExistence type="predicted"/>
<feature type="signal peptide" evidence="2">
    <location>
        <begin position="1"/>
        <end position="17"/>
    </location>
</feature>
<evidence type="ECO:0008006" key="5">
    <source>
        <dbReference type="Google" id="ProtNLM"/>
    </source>
</evidence>
<keyword evidence="2" id="KW-0732">Signal</keyword>
<keyword evidence="1" id="KW-0472">Membrane</keyword>
<feature type="non-terminal residue" evidence="3">
    <location>
        <position position="95"/>
    </location>
</feature>